<dbReference type="RefSeq" id="WP_309944492.1">
    <property type="nucleotide sequence ID" value="NZ_JAVDQY010000001.1"/>
</dbReference>
<organism evidence="8 9">
    <name type="scientific">Chryseobacterium rhizosphaerae</name>
    <dbReference type="NCBI Taxonomy" id="395937"/>
    <lineage>
        <taxon>Bacteria</taxon>
        <taxon>Pseudomonadati</taxon>
        <taxon>Bacteroidota</taxon>
        <taxon>Flavobacteriia</taxon>
        <taxon>Flavobacteriales</taxon>
        <taxon>Weeksellaceae</taxon>
        <taxon>Chryseobacterium group</taxon>
        <taxon>Chryseobacterium</taxon>
    </lineage>
</organism>
<feature type="transmembrane region" description="Helical" evidence="6">
    <location>
        <begin position="7"/>
        <end position="30"/>
    </location>
</feature>
<dbReference type="SUPFAM" id="SSF103473">
    <property type="entry name" value="MFS general substrate transporter"/>
    <property type="match status" value="1"/>
</dbReference>
<evidence type="ECO:0000313" key="8">
    <source>
        <dbReference type="EMBL" id="MDR6525168.1"/>
    </source>
</evidence>
<feature type="transmembrane region" description="Helical" evidence="6">
    <location>
        <begin position="236"/>
        <end position="255"/>
    </location>
</feature>
<evidence type="ECO:0000313" key="9">
    <source>
        <dbReference type="Proteomes" id="UP001184861"/>
    </source>
</evidence>
<protein>
    <submittedName>
        <fullName evidence="8">MFS family arabinose efflux permease</fullName>
    </submittedName>
</protein>
<keyword evidence="5 6" id="KW-0472">Membrane</keyword>
<dbReference type="InterPro" id="IPR011701">
    <property type="entry name" value="MFS"/>
</dbReference>
<dbReference type="GO" id="GO:0022857">
    <property type="term" value="F:transmembrane transporter activity"/>
    <property type="evidence" value="ECO:0007669"/>
    <property type="project" value="InterPro"/>
</dbReference>
<feature type="transmembrane region" description="Helical" evidence="6">
    <location>
        <begin position="160"/>
        <end position="178"/>
    </location>
</feature>
<dbReference type="PANTHER" id="PTHR43124">
    <property type="entry name" value="PURINE EFFLUX PUMP PBUE"/>
    <property type="match status" value="1"/>
</dbReference>
<dbReference type="CDD" id="cd17324">
    <property type="entry name" value="MFS_NepI_like"/>
    <property type="match status" value="1"/>
</dbReference>
<name>A0AAE4C156_9FLAO</name>
<dbReference type="Gene3D" id="1.20.1250.20">
    <property type="entry name" value="MFS general substrate transporter like domains"/>
    <property type="match status" value="2"/>
</dbReference>
<evidence type="ECO:0000256" key="3">
    <source>
        <dbReference type="ARBA" id="ARBA00022692"/>
    </source>
</evidence>
<dbReference type="InterPro" id="IPR036259">
    <property type="entry name" value="MFS_trans_sf"/>
</dbReference>
<dbReference type="InterPro" id="IPR020846">
    <property type="entry name" value="MFS_dom"/>
</dbReference>
<dbReference type="PANTHER" id="PTHR43124:SF3">
    <property type="entry name" value="CHLORAMPHENICOL EFFLUX PUMP RV0191"/>
    <property type="match status" value="1"/>
</dbReference>
<feature type="transmembrane region" description="Helical" evidence="6">
    <location>
        <begin position="354"/>
        <end position="372"/>
    </location>
</feature>
<sequence length="388" mass="42450">MKKYAYIGCLGFIAVITTEFGVIGILPQIAEHYNISIDKAGYLLSAFALIIALTGPFMTLLTSGFDRKKIMLAAIFMFLVTGFVSSFSPPFWLLMMVRILPAFLQPVYIASALAVAVSQAEEHKKNGLMSIVFNGVAIAMVTTVPFATWISGLWSWEYSFMIQTAVSLIALIAIQFLLPSMPVQEKKSFGSQVSILSQPSFILSTLTNFFMITAWFSTYSYFADYLNKAKGMDTTMISYMLLVFGIIGIFANWIAGKMLNKNVPGTTAFFLSGTILVPILLYVSDGNMIATILVIGIWGFLYSPSFLNASTYMISAAPGSLEFANSLATSFGNLGVTLGTTIGGWIIITKGVVFTPWVGLVFGLLAFSMMILKALYEKRNQSILPCKE</sequence>
<reference evidence="8" key="1">
    <citation type="submission" date="2023-07" db="EMBL/GenBank/DDBJ databases">
        <title>Sorghum-associated microbial communities from plants grown in Nebraska, USA.</title>
        <authorList>
            <person name="Schachtman D."/>
        </authorList>
    </citation>
    <scope>NUCLEOTIDE SEQUENCE</scope>
    <source>
        <strain evidence="8">DS2360</strain>
    </source>
</reference>
<feature type="transmembrane region" description="Helical" evidence="6">
    <location>
        <begin position="199"/>
        <end position="216"/>
    </location>
</feature>
<feature type="transmembrane region" description="Helical" evidence="6">
    <location>
        <begin position="42"/>
        <end position="63"/>
    </location>
</feature>
<feature type="domain" description="Major facilitator superfamily (MFS) profile" evidence="7">
    <location>
        <begin position="1"/>
        <end position="381"/>
    </location>
</feature>
<evidence type="ECO:0000256" key="1">
    <source>
        <dbReference type="ARBA" id="ARBA00004651"/>
    </source>
</evidence>
<evidence type="ECO:0000256" key="4">
    <source>
        <dbReference type="ARBA" id="ARBA00022989"/>
    </source>
</evidence>
<keyword evidence="2" id="KW-1003">Cell membrane</keyword>
<feature type="transmembrane region" description="Helical" evidence="6">
    <location>
        <begin position="70"/>
        <end position="93"/>
    </location>
</feature>
<feature type="transmembrane region" description="Helical" evidence="6">
    <location>
        <begin position="99"/>
        <end position="119"/>
    </location>
</feature>
<dbReference type="PROSITE" id="PS50850">
    <property type="entry name" value="MFS"/>
    <property type="match status" value="1"/>
</dbReference>
<proteinExistence type="predicted"/>
<feature type="transmembrane region" description="Helical" evidence="6">
    <location>
        <begin position="327"/>
        <end position="348"/>
    </location>
</feature>
<evidence type="ECO:0000259" key="7">
    <source>
        <dbReference type="PROSITE" id="PS50850"/>
    </source>
</evidence>
<dbReference type="EMBL" id="JAVDQY010000001">
    <property type="protein sequence ID" value="MDR6525168.1"/>
    <property type="molecule type" value="Genomic_DNA"/>
</dbReference>
<keyword evidence="4 6" id="KW-1133">Transmembrane helix</keyword>
<accession>A0AAE4C156</accession>
<feature type="transmembrane region" description="Helical" evidence="6">
    <location>
        <begin position="267"/>
        <end position="283"/>
    </location>
</feature>
<evidence type="ECO:0000256" key="5">
    <source>
        <dbReference type="ARBA" id="ARBA00023136"/>
    </source>
</evidence>
<gene>
    <name evidence="8" type="ORF">J2787_000538</name>
</gene>
<evidence type="ECO:0000256" key="2">
    <source>
        <dbReference type="ARBA" id="ARBA00022475"/>
    </source>
</evidence>
<dbReference type="InterPro" id="IPR050189">
    <property type="entry name" value="MFS_Efflux_Transporters"/>
</dbReference>
<dbReference type="GO" id="GO:0005886">
    <property type="term" value="C:plasma membrane"/>
    <property type="evidence" value="ECO:0007669"/>
    <property type="project" value="UniProtKB-SubCell"/>
</dbReference>
<dbReference type="Proteomes" id="UP001184861">
    <property type="component" value="Unassembled WGS sequence"/>
</dbReference>
<evidence type="ECO:0000256" key="6">
    <source>
        <dbReference type="SAM" id="Phobius"/>
    </source>
</evidence>
<keyword evidence="3 6" id="KW-0812">Transmembrane</keyword>
<dbReference type="AlphaFoldDB" id="A0AAE4C156"/>
<feature type="transmembrane region" description="Helical" evidence="6">
    <location>
        <begin position="289"/>
        <end position="307"/>
    </location>
</feature>
<comment type="caution">
    <text evidence="8">The sequence shown here is derived from an EMBL/GenBank/DDBJ whole genome shotgun (WGS) entry which is preliminary data.</text>
</comment>
<dbReference type="Pfam" id="PF07690">
    <property type="entry name" value="MFS_1"/>
    <property type="match status" value="1"/>
</dbReference>
<feature type="transmembrane region" description="Helical" evidence="6">
    <location>
        <begin position="131"/>
        <end position="154"/>
    </location>
</feature>
<comment type="subcellular location">
    <subcellularLocation>
        <location evidence="1">Cell membrane</location>
        <topology evidence="1">Multi-pass membrane protein</topology>
    </subcellularLocation>
</comment>